<organism evidence="3 4">
    <name type="scientific">Pyronema omphalodes (strain CBS 100304)</name>
    <name type="common">Pyronema confluens</name>
    <dbReference type="NCBI Taxonomy" id="1076935"/>
    <lineage>
        <taxon>Eukaryota</taxon>
        <taxon>Fungi</taxon>
        <taxon>Dikarya</taxon>
        <taxon>Ascomycota</taxon>
        <taxon>Pezizomycotina</taxon>
        <taxon>Pezizomycetes</taxon>
        <taxon>Pezizales</taxon>
        <taxon>Pyronemataceae</taxon>
        <taxon>Pyronema</taxon>
    </lineage>
</organism>
<dbReference type="STRING" id="1076935.U4LK58"/>
<dbReference type="Gene3D" id="3.30.900.10">
    <property type="entry name" value="HORMA domain"/>
    <property type="match status" value="1"/>
</dbReference>
<dbReference type="SUPFAM" id="SSF56019">
    <property type="entry name" value="The spindle assembly checkpoint protein mad2"/>
    <property type="match status" value="1"/>
</dbReference>
<dbReference type="Proteomes" id="UP000018144">
    <property type="component" value="Unassembled WGS sequence"/>
</dbReference>
<protein>
    <submittedName>
        <fullName evidence="3">Similar to Mitotic spindle assembly checkpoint protein MAD2B acc. no. Q568H3</fullName>
    </submittedName>
</protein>
<reference evidence="3 4" key="1">
    <citation type="journal article" date="2013" name="PLoS Genet.">
        <title>The genome and development-dependent transcriptomes of Pyronema confluens: a window into fungal evolution.</title>
        <authorList>
            <person name="Traeger S."/>
            <person name="Altegoer F."/>
            <person name="Freitag M."/>
            <person name="Gabaldon T."/>
            <person name="Kempken F."/>
            <person name="Kumar A."/>
            <person name="Marcet-Houben M."/>
            <person name="Poggeler S."/>
            <person name="Stajich J.E."/>
            <person name="Nowrousian M."/>
        </authorList>
    </citation>
    <scope>NUCLEOTIDE SEQUENCE [LARGE SCALE GENOMIC DNA]</scope>
    <source>
        <strain evidence="4">CBS 100304</strain>
        <tissue evidence="3">Vegetative mycelium</tissue>
    </source>
</reference>
<proteinExistence type="inferred from homology"/>
<dbReference type="eggNOG" id="KOG3186">
    <property type="taxonomic scope" value="Eukaryota"/>
</dbReference>
<gene>
    <name evidence="3" type="ORF">PCON_12029</name>
</gene>
<dbReference type="EMBL" id="HF935702">
    <property type="protein sequence ID" value="CCX31952.1"/>
    <property type="molecule type" value="Genomic_DNA"/>
</dbReference>
<accession>U4LK58</accession>
<feature type="domain" description="HORMA" evidence="2">
    <location>
        <begin position="25"/>
        <end position="216"/>
    </location>
</feature>
<dbReference type="PROSITE" id="PS50815">
    <property type="entry name" value="HORMA"/>
    <property type="match status" value="1"/>
</dbReference>
<evidence type="ECO:0000259" key="2">
    <source>
        <dbReference type="PROSITE" id="PS50815"/>
    </source>
</evidence>
<dbReference type="InterPro" id="IPR003511">
    <property type="entry name" value="HORMA_dom"/>
</dbReference>
<dbReference type="InterPro" id="IPR045091">
    <property type="entry name" value="Mad2-like"/>
</dbReference>
<comment type="similarity">
    <text evidence="1">Belongs to the MAD2 family.</text>
</comment>
<dbReference type="AlphaFoldDB" id="U4LK58"/>
<evidence type="ECO:0000256" key="1">
    <source>
        <dbReference type="ARBA" id="ARBA00010348"/>
    </source>
</evidence>
<evidence type="ECO:0000313" key="3">
    <source>
        <dbReference type="EMBL" id="CCX31952.1"/>
    </source>
</evidence>
<dbReference type="Pfam" id="PF02301">
    <property type="entry name" value="HORMA"/>
    <property type="match status" value="1"/>
</dbReference>
<sequence length="229" mass="26234">MLSRSRPNDENATAKARRPKPPTVDEVICAFLEHLECAVHTILFQRDIYPKEMFMTARKYDRPVKMCRVPKVNEYVRNMVDMVGVQLREGGVQVVSIVILSKDDAPLERFVFNVSHVAKSKNGARKEIDEDLRMEDLHAQFVDVISSLEACSFSLDDLPQNCTFTVMIEMDPNHENPRDNWVISDEQACTKGQSKTESVNMRPIRSITKLRMQIWVEESSMKQELTGSA</sequence>
<keyword evidence="4" id="KW-1185">Reference proteome</keyword>
<dbReference type="GO" id="GO:0016035">
    <property type="term" value="C:zeta DNA polymerase complex"/>
    <property type="evidence" value="ECO:0007669"/>
    <property type="project" value="TreeGrafter"/>
</dbReference>
<dbReference type="PANTHER" id="PTHR11842:SF10">
    <property type="entry name" value="MITOTIC SPINDLE ASSEMBLY CHECKPOINT PROTEIN MAD2B"/>
    <property type="match status" value="1"/>
</dbReference>
<name>U4LK58_PYROM</name>
<dbReference type="PANTHER" id="PTHR11842">
    <property type="entry name" value="MITOTIC SPINDLE ASSEMBLY CHECKPOINT PROTEIN MAD2"/>
    <property type="match status" value="1"/>
</dbReference>
<dbReference type="InterPro" id="IPR036570">
    <property type="entry name" value="HORMA_dom_sf"/>
</dbReference>
<dbReference type="OrthoDB" id="21254at2759"/>
<evidence type="ECO:0000313" key="4">
    <source>
        <dbReference type="Proteomes" id="UP000018144"/>
    </source>
</evidence>